<keyword evidence="6 8" id="KW-0040">ANK repeat</keyword>
<organism evidence="9">
    <name type="scientific">Rhipicephalus microplus</name>
    <name type="common">Cattle tick</name>
    <name type="synonym">Boophilus microplus</name>
    <dbReference type="NCBI Taxonomy" id="6941"/>
    <lineage>
        <taxon>Eukaryota</taxon>
        <taxon>Metazoa</taxon>
        <taxon>Ecdysozoa</taxon>
        <taxon>Arthropoda</taxon>
        <taxon>Chelicerata</taxon>
        <taxon>Arachnida</taxon>
        <taxon>Acari</taxon>
        <taxon>Parasitiformes</taxon>
        <taxon>Ixodida</taxon>
        <taxon>Ixodoidea</taxon>
        <taxon>Ixodidae</taxon>
        <taxon>Rhipicephalinae</taxon>
        <taxon>Rhipicephalus</taxon>
        <taxon>Boophilus</taxon>
    </lineage>
</organism>
<keyword evidence="5" id="KW-0528">Neurotoxin</keyword>
<dbReference type="PROSITE" id="PS50088">
    <property type="entry name" value="ANK_REPEAT"/>
    <property type="match status" value="5"/>
</dbReference>
<feature type="repeat" description="ANK" evidence="8">
    <location>
        <begin position="274"/>
        <end position="307"/>
    </location>
</feature>
<dbReference type="GO" id="GO:0005634">
    <property type="term" value="C:nucleus"/>
    <property type="evidence" value="ECO:0007669"/>
    <property type="project" value="TreeGrafter"/>
</dbReference>
<proteinExistence type="predicted"/>
<keyword evidence="3" id="KW-1052">Target cell membrane</keyword>
<reference evidence="9" key="1">
    <citation type="submission" date="2019-09" db="EMBL/GenBank/DDBJ databases">
        <title>Organ-specific transcriptomic study of the physiology of the cattle tick, Rhipicephalus microplus.</title>
        <authorList>
            <person name="Tirloni L."/>
            <person name="Braz G."/>
            <person name="Gandara A.C.P."/>
            <person name="Sabadin G.A."/>
            <person name="da Silva R.M."/>
            <person name="Guizzo M.G."/>
            <person name="Machado J.A."/>
            <person name="Costa E.P."/>
            <person name="Gomes H.F."/>
            <person name="Moraes J."/>
            <person name="Mota M.B.S."/>
            <person name="Mesquita R.D."/>
            <person name="Alvarenga P.H."/>
            <person name="Alves F."/>
            <person name="Seixas A."/>
            <person name="da Fonseca R.N."/>
            <person name="Fogaca A."/>
            <person name="Logullo C."/>
            <person name="Tanaka A."/>
            <person name="Daffre S."/>
            <person name="Termignoni C."/>
            <person name="Vaz I.S.Jr."/>
            <person name="Oliveira P.L."/>
            <person name="Ribeiro J.M."/>
        </authorList>
    </citation>
    <scope>NUCLEOTIDE SEQUENCE</scope>
    <source>
        <strain evidence="9">Porto Alegre</strain>
    </source>
</reference>
<dbReference type="VEuPathDB" id="VectorBase:LOC119175125"/>
<dbReference type="EMBL" id="GHWJ01002306">
    <property type="protein sequence ID" value="NOV35043.1"/>
    <property type="molecule type" value="Transcribed_RNA"/>
</dbReference>
<feature type="repeat" description="ANK" evidence="8">
    <location>
        <begin position="139"/>
        <end position="171"/>
    </location>
</feature>
<feature type="repeat" description="ANK" evidence="8">
    <location>
        <begin position="106"/>
        <end position="138"/>
    </location>
</feature>
<evidence type="ECO:0000256" key="1">
    <source>
        <dbReference type="ARBA" id="ARBA00004175"/>
    </source>
</evidence>
<evidence type="ECO:0000256" key="6">
    <source>
        <dbReference type="ARBA" id="ARBA00023043"/>
    </source>
</evidence>
<protein>
    <submittedName>
        <fullName evidence="9">Uncharacterized protein</fullName>
    </submittedName>
</protein>
<dbReference type="GO" id="GO:0044218">
    <property type="term" value="C:other organism cell membrane"/>
    <property type="evidence" value="ECO:0007669"/>
    <property type="project" value="UniProtKB-KW"/>
</dbReference>
<feature type="repeat" description="ANK" evidence="8">
    <location>
        <begin position="308"/>
        <end position="340"/>
    </location>
</feature>
<dbReference type="GO" id="GO:0006887">
    <property type="term" value="P:exocytosis"/>
    <property type="evidence" value="ECO:0007669"/>
    <property type="project" value="UniProtKB-KW"/>
</dbReference>
<dbReference type="AlphaFoldDB" id="A0A6M2CNC3"/>
<evidence type="ECO:0000256" key="5">
    <source>
        <dbReference type="ARBA" id="ARBA00023028"/>
    </source>
</evidence>
<evidence type="ECO:0000313" key="9">
    <source>
        <dbReference type="EMBL" id="NOV35043.1"/>
    </source>
</evidence>
<keyword evidence="7" id="KW-1053">Target membrane</keyword>
<dbReference type="PANTHER" id="PTHR24193:SF121">
    <property type="entry name" value="ADA2A-CONTAINING COMPLEX COMPONENT 3, ISOFORM D"/>
    <property type="match status" value="1"/>
</dbReference>
<dbReference type="Pfam" id="PF12796">
    <property type="entry name" value="Ank_2"/>
    <property type="match status" value="3"/>
</dbReference>
<evidence type="ECO:0000256" key="8">
    <source>
        <dbReference type="PROSITE-ProRule" id="PRU00023"/>
    </source>
</evidence>
<dbReference type="GO" id="GO:0044231">
    <property type="term" value="C:host cell presynaptic membrane"/>
    <property type="evidence" value="ECO:0007669"/>
    <property type="project" value="UniProtKB-KW"/>
</dbReference>
<keyword evidence="7" id="KW-0472">Membrane</keyword>
<dbReference type="PANTHER" id="PTHR24193">
    <property type="entry name" value="ANKYRIN REPEAT PROTEIN"/>
    <property type="match status" value="1"/>
</dbReference>
<dbReference type="GO" id="GO:0045944">
    <property type="term" value="P:positive regulation of transcription by RNA polymerase II"/>
    <property type="evidence" value="ECO:0007669"/>
    <property type="project" value="TreeGrafter"/>
</dbReference>
<dbReference type="InterPro" id="IPR050663">
    <property type="entry name" value="Ankyrin-SOCS_Box"/>
</dbReference>
<keyword evidence="2" id="KW-0268">Exocytosis</keyword>
<dbReference type="Gene3D" id="1.25.40.20">
    <property type="entry name" value="Ankyrin repeat-containing domain"/>
    <property type="match status" value="4"/>
</dbReference>
<sequence>MEEGSPWFQVQESALAESCVMVYRSFHEAKQELIGHVRRDRVDGVRLVLGKEYANNVEQAALCLRSITHGKCGDTLAHIACRCGSLNILRFLCEEVKCLLESQNRDGKRPLHEAAQLSRLDIVQFLIDQGCQIDPLKRADWTPLMLACTKDDLQVVQALVAGGANTRLRNKDGWTAFHISCREGHVHIMSSLLDLFPDAWNTSSRNKRTPLHTAALHGQLQCVKLLLMRGDYPPDVADNCGTTPFMDAASADQVAILDCLAELQKADVTMMDMLGNNSLHLAAQAGAASAVLSLVEKYGLDINSINTWGQTPLHLSAKAGQDDVVQLLIVLGAVCSVRDKKGRTAYDLAKNNGHNTCCLLLQSHNMEKQ</sequence>
<name>A0A6M2CNC3_RHIMP</name>
<evidence type="ECO:0000256" key="2">
    <source>
        <dbReference type="ARBA" id="ARBA00022483"/>
    </source>
</evidence>
<dbReference type="SUPFAM" id="SSF48403">
    <property type="entry name" value="Ankyrin repeat"/>
    <property type="match status" value="1"/>
</dbReference>
<evidence type="ECO:0000256" key="4">
    <source>
        <dbReference type="ARBA" id="ARBA00022737"/>
    </source>
</evidence>
<keyword evidence="4" id="KW-0677">Repeat</keyword>
<evidence type="ECO:0000256" key="3">
    <source>
        <dbReference type="ARBA" id="ARBA00022537"/>
    </source>
</evidence>
<dbReference type="SMART" id="SM00248">
    <property type="entry name" value="ANK"/>
    <property type="match status" value="8"/>
</dbReference>
<evidence type="ECO:0000256" key="7">
    <source>
        <dbReference type="ARBA" id="ARBA00023298"/>
    </source>
</evidence>
<dbReference type="GO" id="GO:0000976">
    <property type="term" value="F:transcription cis-regulatory region binding"/>
    <property type="evidence" value="ECO:0007669"/>
    <property type="project" value="TreeGrafter"/>
</dbReference>
<dbReference type="InterPro" id="IPR002110">
    <property type="entry name" value="Ankyrin_rpt"/>
</dbReference>
<keyword evidence="5" id="KW-0800">Toxin</keyword>
<accession>A0A6M2CNC3</accession>
<feature type="repeat" description="ANK" evidence="8">
    <location>
        <begin position="206"/>
        <end position="230"/>
    </location>
</feature>
<dbReference type="OrthoDB" id="6422058at2759"/>
<dbReference type="InterPro" id="IPR036770">
    <property type="entry name" value="Ankyrin_rpt-contain_sf"/>
</dbReference>
<keyword evidence="5" id="KW-0638">Presynaptic neurotoxin</keyword>
<comment type="subcellular location">
    <subcellularLocation>
        <location evidence="1">Target cell membrane</location>
    </subcellularLocation>
</comment>
<dbReference type="PROSITE" id="PS50297">
    <property type="entry name" value="ANK_REP_REGION"/>
    <property type="match status" value="5"/>
</dbReference>